<organism evidence="1 2">
    <name type="scientific">Treponema lecithinolyticum ATCC 700332</name>
    <dbReference type="NCBI Taxonomy" id="1321815"/>
    <lineage>
        <taxon>Bacteria</taxon>
        <taxon>Pseudomonadati</taxon>
        <taxon>Spirochaetota</taxon>
        <taxon>Spirochaetia</taxon>
        <taxon>Spirochaetales</taxon>
        <taxon>Treponemataceae</taxon>
        <taxon>Treponema</taxon>
    </lineage>
</organism>
<proteinExistence type="predicted"/>
<reference evidence="1 2" key="1">
    <citation type="submission" date="2013-08" db="EMBL/GenBank/DDBJ databases">
        <authorList>
            <person name="Weinstock G."/>
            <person name="Sodergren E."/>
            <person name="Wylie T."/>
            <person name="Fulton L."/>
            <person name="Fulton R."/>
            <person name="Fronick C."/>
            <person name="O'Laughlin M."/>
            <person name="Godfrey J."/>
            <person name="Miner T."/>
            <person name="Herter B."/>
            <person name="Appelbaum E."/>
            <person name="Cordes M."/>
            <person name="Lek S."/>
            <person name="Wollam A."/>
            <person name="Pepin K.H."/>
            <person name="Palsikar V.B."/>
            <person name="Mitreva M."/>
            <person name="Wilson R.K."/>
        </authorList>
    </citation>
    <scope>NUCLEOTIDE SEQUENCE [LARGE SCALE GENOMIC DNA]</scope>
    <source>
        <strain evidence="1 2">ATCC 700332</strain>
    </source>
</reference>
<sequence length="75" mass="8048">MRVLILKIKAAAAKTQNSTATTAENKFGFFVANSHKGYTKAKANKMQKAVAAASFTKKSAVCRAKAEKVVFIVLV</sequence>
<name>A0ABN0P0H9_TRELE</name>
<evidence type="ECO:0000313" key="1">
    <source>
        <dbReference type="EMBL" id="ERJ93820.1"/>
    </source>
</evidence>
<gene>
    <name evidence="1" type="ORF">HMPREF9193_00664</name>
</gene>
<dbReference type="Proteomes" id="UP000016649">
    <property type="component" value="Unassembled WGS sequence"/>
</dbReference>
<comment type="caution">
    <text evidence="1">The sequence shown here is derived from an EMBL/GenBank/DDBJ whole genome shotgun (WGS) entry which is preliminary data.</text>
</comment>
<protein>
    <submittedName>
        <fullName evidence="1">Uncharacterized protein</fullName>
    </submittedName>
</protein>
<accession>A0ABN0P0H9</accession>
<evidence type="ECO:0000313" key="2">
    <source>
        <dbReference type="Proteomes" id="UP000016649"/>
    </source>
</evidence>
<keyword evidence="2" id="KW-1185">Reference proteome</keyword>
<dbReference type="EMBL" id="AWVH01000016">
    <property type="protein sequence ID" value="ERJ93820.1"/>
    <property type="molecule type" value="Genomic_DNA"/>
</dbReference>